<dbReference type="PANTHER" id="PTHR43591:SF24">
    <property type="entry name" value="2-METHOXY-6-POLYPRENYL-1,4-BENZOQUINOL METHYLASE, MITOCHONDRIAL"/>
    <property type="match status" value="1"/>
</dbReference>
<accession>A0A127JNX2</accession>
<dbReference type="SUPFAM" id="SSF53335">
    <property type="entry name" value="S-adenosyl-L-methionine-dependent methyltransferases"/>
    <property type="match status" value="1"/>
</dbReference>
<dbReference type="AlphaFoldDB" id="A0A127JNX2"/>
<feature type="domain" description="Methyltransferase type 11" evidence="1">
    <location>
        <begin position="44"/>
        <end position="137"/>
    </location>
</feature>
<dbReference type="InterPro" id="IPR029063">
    <property type="entry name" value="SAM-dependent_MTases_sf"/>
</dbReference>
<dbReference type="RefSeq" id="WP_061495236.1">
    <property type="nucleotide sequence ID" value="NZ_CP010951.1"/>
</dbReference>
<name>A0A127JNX2_9BURK</name>
<sequence length="265" mass="28152">MSTRPLSDHWEQGNPYEQYIGRWSRRVAPLFLSWLGQPAGKRWVDVGCGTGALSTAILDHCSPGSVVGIDPSEGFLKLAVQELGIQASFLSGSAAALPLADGAGDVIVSGLVLNFIPDLPAALAEMARVASPGGTIAAYVWDYADKMEVIRHFWDAAVAVDPAAAPLHEGHRFPLCNPAALREAFERAGFTQVNTAPLDVTAVFAGFDDYWRPFLGGQGPAPAYAMSLPDERRAALRAALQARVPSKPDGSISLTARAWAIRGST</sequence>
<keyword evidence="2" id="KW-0489">Methyltransferase</keyword>
<evidence type="ECO:0000313" key="2">
    <source>
        <dbReference type="EMBL" id="AMO21714.1"/>
    </source>
</evidence>
<keyword evidence="3" id="KW-1185">Reference proteome</keyword>
<dbReference type="PANTHER" id="PTHR43591">
    <property type="entry name" value="METHYLTRANSFERASE"/>
    <property type="match status" value="1"/>
</dbReference>
<dbReference type="GO" id="GO:0008757">
    <property type="term" value="F:S-adenosylmethionine-dependent methyltransferase activity"/>
    <property type="evidence" value="ECO:0007669"/>
    <property type="project" value="InterPro"/>
</dbReference>
<proteinExistence type="predicted"/>
<dbReference type="OrthoDB" id="5330018at2"/>
<protein>
    <submittedName>
        <fullName evidence="2">Methyltransferase</fullName>
    </submittedName>
</protein>
<dbReference type="PATRIC" id="fig|94132.3.peg.205"/>
<keyword evidence="2" id="KW-0808">Transferase</keyword>
<evidence type="ECO:0000259" key="1">
    <source>
        <dbReference type="Pfam" id="PF08241"/>
    </source>
</evidence>
<dbReference type="Gene3D" id="3.40.50.150">
    <property type="entry name" value="Vaccinia Virus protein VP39"/>
    <property type="match status" value="1"/>
</dbReference>
<gene>
    <name evidence="2" type="ORF">UC35_01030</name>
</gene>
<dbReference type="CDD" id="cd02440">
    <property type="entry name" value="AdoMet_MTases"/>
    <property type="match status" value="1"/>
</dbReference>
<reference evidence="2 3" key="1">
    <citation type="journal article" date="2014" name="Int. J. Syst. Evol. Microbiol.">
        <title>Ramlibacter solisilvae sp. nov., isolated from forest soil, and emended description of the genus Ramlibacter.</title>
        <authorList>
            <person name="Lee H.J."/>
            <person name="Lee S.H."/>
            <person name="Lee S.S."/>
            <person name="Lee J.S."/>
            <person name="Kim Y."/>
            <person name="Kim S.C."/>
            <person name="Jeon C.O."/>
        </authorList>
    </citation>
    <scope>NUCLEOTIDE SEQUENCE [LARGE SCALE GENOMIC DNA]</scope>
    <source>
        <strain evidence="2 3">5-10</strain>
    </source>
</reference>
<dbReference type="Pfam" id="PF08241">
    <property type="entry name" value="Methyltransf_11"/>
    <property type="match status" value="1"/>
</dbReference>
<evidence type="ECO:0000313" key="3">
    <source>
        <dbReference type="Proteomes" id="UP000070433"/>
    </source>
</evidence>
<dbReference type="InterPro" id="IPR013216">
    <property type="entry name" value="Methyltransf_11"/>
</dbReference>
<dbReference type="GO" id="GO:0032259">
    <property type="term" value="P:methylation"/>
    <property type="evidence" value="ECO:0007669"/>
    <property type="project" value="UniProtKB-KW"/>
</dbReference>
<organism evidence="2 3">
    <name type="scientific">Ramlibacter tataouinensis</name>
    <dbReference type="NCBI Taxonomy" id="94132"/>
    <lineage>
        <taxon>Bacteria</taxon>
        <taxon>Pseudomonadati</taxon>
        <taxon>Pseudomonadota</taxon>
        <taxon>Betaproteobacteria</taxon>
        <taxon>Burkholderiales</taxon>
        <taxon>Comamonadaceae</taxon>
        <taxon>Ramlibacter</taxon>
    </lineage>
</organism>
<dbReference type="EMBL" id="CP010951">
    <property type="protein sequence ID" value="AMO21714.1"/>
    <property type="molecule type" value="Genomic_DNA"/>
</dbReference>
<dbReference type="Proteomes" id="UP000070433">
    <property type="component" value="Chromosome"/>
</dbReference>